<dbReference type="AlphaFoldDB" id="A0A7X0FSQ7"/>
<name>A0A7X0FSQ7_9MICO</name>
<accession>A0A7X0FSQ7</accession>
<dbReference type="Gene3D" id="2.30.110.10">
    <property type="entry name" value="Electron Transport, Fmn-binding Protein, Chain A"/>
    <property type="match status" value="1"/>
</dbReference>
<keyword evidence="2" id="KW-1185">Reference proteome</keyword>
<organism evidence="1 2">
    <name type="scientific">Microbacterium thalassium</name>
    <dbReference type="NCBI Taxonomy" id="362649"/>
    <lineage>
        <taxon>Bacteria</taxon>
        <taxon>Bacillati</taxon>
        <taxon>Actinomycetota</taxon>
        <taxon>Actinomycetes</taxon>
        <taxon>Micrococcales</taxon>
        <taxon>Microbacteriaceae</taxon>
        <taxon>Microbacterium</taxon>
    </lineage>
</organism>
<evidence type="ECO:0000313" key="2">
    <source>
        <dbReference type="Proteomes" id="UP000537775"/>
    </source>
</evidence>
<proteinExistence type="predicted"/>
<dbReference type="InterPro" id="IPR012349">
    <property type="entry name" value="Split_barrel_FMN-bd"/>
</dbReference>
<comment type="caution">
    <text evidence="1">The sequence shown here is derived from an EMBL/GenBank/DDBJ whole genome shotgun (WGS) entry which is preliminary data.</text>
</comment>
<sequence length="133" mass="14830">MAMGGAKRAWLAFVNHSLNHVTRALARWGHGPFSIIRTIGRKSGRTFEAPLILARAPGGFVAELTYGPEVNWYRNTLHGGSVVLHRRREYRVVEVGPCSVDQGLRAFGPPASVILKLLRRREFRMLTTDPAPD</sequence>
<dbReference type="Proteomes" id="UP000537775">
    <property type="component" value="Unassembled WGS sequence"/>
</dbReference>
<evidence type="ECO:0000313" key="1">
    <source>
        <dbReference type="EMBL" id="MBB6393008.1"/>
    </source>
</evidence>
<dbReference type="RefSeq" id="WP_184752246.1">
    <property type="nucleotide sequence ID" value="NZ_BAAAJR010000001.1"/>
</dbReference>
<dbReference type="EMBL" id="JACHML010000001">
    <property type="protein sequence ID" value="MBB6393008.1"/>
    <property type="molecule type" value="Genomic_DNA"/>
</dbReference>
<protein>
    <recommendedName>
        <fullName evidence="3">Nitroreductase family deazaflavin-dependent oxidoreductase</fullName>
    </recommendedName>
</protein>
<gene>
    <name evidence="1" type="ORF">HD594_003321</name>
</gene>
<evidence type="ECO:0008006" key="3">
    <source>
        <dbReference type="Google" id="ProtNLM"/>
    </source>
</evidence>
<reference evidence="1 2" key="1">
    <citation type="submission" date="2020-08" db="EMBL/GenBank/DDBJ databases">
        <title>Sequencing the genomes of 1000 actinobacteria strains.</title>
        <authorList>
            <person name="Klenk H.-P."/>
        </authorList>
    </citation>
    <scope>NUCLEOTIDE SEQUENCE [LARGE SCALE GENOMIC DNA]</scope>
    <source>
        <strain evidence="1 2">DSM 12511</strain>
    </source>
</reference>